<reference evidence="2 3" key="1">
    <citation type="submission" date="2019-08" db="EMBL/GenBank/DDBJ databases">
        <title>In-depth cultivation of the pig gut microbiome towards novel bacterial diversity and tailored functional studies.</title>
        <authorList>
            <person name="Wylensek D."/>
            <person name="Hitch T.C.A."/>
            <person name="Clavel T."/>
        </authorList>
    </citation>
    <scope>NUCLEOTIDE SEQUENCE [LARGE SCALE GENOMIC DNA]</scope>
    <source>
        <strain evidence="2 3">RF-GAM-744-WT-7</strain>
    </source>
</reference>
<dbReference type="EMBL" id="VUMY01000008">
    <property type="protein sequence ID" value="MST49717.1"/>
    <property type="molecule type" value="Genomic_DNA"/>
</dbReference>
<dbReference type="AlphaFoldDB" id="A0A7K0K2K7"/>
<dbReference type="InterPro" id="IPR021139">
    <property type="entry name" value="NYN"/>
</dbReference>
<evidence type="ECO:0000259" key="1">
    <source>
        <dbReference type="Pfam" id="PF01936"/>
    </source>
</evidence>
<keyword evidence="3" id="KW-1185">Reference proteome</keyword>
<name>A0A7K0K2K7_9ACTO</name>
<sequence>MKLQIPEEETTYLLVDGENIDATLGLSVLQRRPEPDERPRWDRVRDYVAENNPGQTKGLFFLNATAHMPMTFVQALLAMDYQPIPLASEGDEKVVDVGIQRTLEAISQRGEGHVVLVSHDGDFEPQLRTLLQNGHHVAVVGFEEFLSGELRSLEDHGLKVIDLEREIHAFNTPLPRIRVIDLQTYNPDTYI</sequence>
<evidence type="ECO:0000313" key="3">
    <source>
        <dbReference type="Proteomes" id="UP000442535"/>
    </source>
</evidence>
<dbReference type="Proteomes" id="UP000442535">
    <property type="component" value="Unassembled WGS sequence"/>
</dbReference>
<proteinExistence type="predicted"/>
<evidence type="ECO:0000313" key="2">
    <source>
        <dbReference type="EMBL" id="MST49717.1"/>
    </source>
</evidence>
<accession>A0A7K0K2K7</accession>
<feature type="domain" description="NYN" evidence="1">
    <location>
        <begin position="11"/>
        <end position="156"/>
    </location>
</feature>
<comment type="caution">
    <text evidence="2">The sequence shown here is derived from an EMBL/GenBank/DDBJ whole genome shotgun (WGS) entry which is preliminary data.</text>
</comment>
<dbReference type="RefSeq" id="WP_154544641.1">
    <property type="nucleotide sequence ID" value="NZ_JAQYQY010000017.1"/>
</dbReference>
<protein>
    <submittedName>
        <fullName evidence="2">NYN domain-containing protein</fullName>
    </submittedName>
</protein>
<dbReference type="GO" id="GO:0004540">
    <property type="term" value="F:RNA nuclease activity"/>
    <property type="evidence" value="ECO:0007669"/>
    <property type="project" value="InterPro"/>
</dbReference>
<gene>
    <name evidence="2" type="ORF">FYJ63_05630</name>
</gene>
<organism evidence="2 3">
    <name type="scientific">Mobiluncus porci</name>
    <dbReference type="NCBI Taxonomy" id="2652278"/>
    <lineage>
        <taxon>Bacteria</taxon>
        <taxon>Bacillati</taxon>
        <taxon>Actinomycetota</taxon>
        <taxon>Actinomycetes</taxon>
        <taxon>Actinomycetales</taxon>
        <taxon>Actinomycetaceae</taxon>
        <taxon>Mobiluncus</taxon>
    </lineage>
</organism>
<dbReference type="Gene3D" id="3.40.50.1010">
    <property type="entry name" value="5'-nuclease"/>
    <property type="match status" value="1"/>
</dbReference>
<dbReference type="Pfam" id="PF01936">
    <property type="entry name" value="NYN"/>
    <property type="match status" value="1"/>
</dbReference>